<dbReference type="InterPro" id="IPR002035">
    <property type="entry name" value="VWF_A"/>
</dbReference>
<evidence type="ECO:0000313" key="4">
    <source>
        <dbReference type="Proteomes" id="UP000631421"/>
    </source>
</evidence>
<dbReference type="InterPro" id="IPR036465">
    <property type="entry name" value="vWFA_dom_sf"/>
</dbReference>
<dbReference type="Pfam" id="PF13519">
    <property type="entry name" value="VWA_2"/>
    <property type="match status" value="1"/>
</dbReference>
<feature type="domain" description="VWFA" evidence="2">
    <location>
        <begin position="40"/>
        <end position="230"/>
    </location>
</feature>
<evidence type="ECO:0000313" key="3">
    <source>
        <dbReference type="EMBL" id="MBD2148652.1"/>
    </source>
</evidence>
<keyword evidence="4" id="KW-1185">Reference proteome</keyword>
<reference evidence="3" key="2">
    <citation type="submission" date="2020-08" db="EMBL/GenBank/DDBJ databases">
        <authorList>
            <person name="Chen M."/>
            <person name="Teng W."/>
            <person name="Zhao L."/>
            <person name="Hu C."/>
            <person name="Zhou Y."/>
            <person name="Han B."/>
            <person name="Song L."/>
            <person name="Shu W."/>
        </authorList>
    </citation>
    <scope>NUCLEOTIDE SEQUENCE</scope>
    <source>
        <strain evidence="3">FACHB-1277</strain>
    </source>
</reference>
<organism evidence="3 4">
    <name type="scientific">Pseudanabaena cinerea FACHB-1277</name>
    <dbReference type="NCBI Taxonomy" id="2949581"/>
    <lineage>
        <taxon>Bacteria</taxon>
        <taxon>Bacillati</taxon>
        <taxon>Cyanobacteriota</taxon>
        <taxon>Cyanophyceae</taxon>
        <taxon>Pseudanabaenales</taxon>
        <taxon>Pseudanabaenaceae</taxon>
        <taxon>Pseudanabaena</taxon>
        <taxon>Pseudanabaena cinerea</taxon>
    </lineage>
</organism>
<keyword evidence="1" id="KW-0472">Membrane</keyword>
<comment type="caution">
    <text evidence="3">The sequence shown here is derived from an EMBL/GenBank/DDBJ whole genome shotgun (WGS) entry which is preliminary data.</text>
</comment>
<gene>
    <name evidence="3" type="ORF">H6F44_00700</name>
</gene>
<name>A0A926UPJ6_9CYAN</name>
<keyword evidence="1" id="KW-0812">Transmembrane</keyword>
<dbReference type="SUPFAM" id="SSF53300">
    <property type="entry name" value="vWA-like"/>
    <property type="match status" value="1"/>
</dbReference>
<keyword evidence="1" id="KW-1133">Transmembrane helix</keyword>
<sequence length="610" mass="67227">MLFKPHSKTFATSLGFGYLTAMTAIDALDAQPSKTKGNVDWILVIDTSASMVGEGGTKNIFAQVKQTVSDFVNKSQIGDSITIFTFDKDTTLRSNLNINSQSEQQSANQIIQQLQATGQNTHIGKALQDALNYSIKLESRHNNANRNTSIILFTDGIEDTTGITNPVSIPSNLALINNLNRKPFVFLVSLGEKVHESQLDQFANNPALNNRGLVLRSPGAANLLQAGNRIRQAARDAVPPPPKVIAQPQIAQTNIDFGQIIPGGETVPQILQVRNNVPAKIAIQLESDGSKDISLLEPNAPISVIPNTDNDLPIRLKISDNAIAGTRALKFTLIPEIDQPNIEPRNTTFAGNVTINSRLNLSNLVIDFDKVERGQLTQIRRITIQGNDKITIKPIVEPSYSNQVSLTENLRSLDLSPNSPVEFPVQLKLDDSLKSGSQKIKIMMIEGKSDQTLASLTAKVEVLDPLWFRLLPIILPLLIFLAMLGGVWYLLNRPNDLDGYLELEDHDQSIDLARLRTKKFDLAKELRNCLEPEIISDETKVELIAVKIEGKTQILIYPKSDNVEVNGLGVFNQEILYDGDVITIDGQVKATFHAIDHPRPNISESEDEQI</sequence>
<dbReference type="AlphaFoldDB" id="A0A926UPJ6"/>
<protein>
    <submittedName>
        <fullName evidence="3">VWA domain-containing protein</fullName>
    </submittedName>
</protein>
<dbReference type="EMBL" id="JACJPY010000001">
    <property type="protein sequence ID" value="MBD2148652.1"/>
    <property type="molecule type" value="Genomic_DNA"/>
</dbReference>
<dbReference type="Gene3D" id="3.40.50.410">
    <property type="entry name" value="von Willebrand factor, type A domain"/>
    <property type="match status" value="1"/>
</dbReference>
<proteinExistence type="predicted"/>
<evidence type="ECO:0000256" key="1">
    <source>
        <dbReference type="SAM" id="Phobius"/>
    </source>
</evidence>
<dbReference type="SMART" id="SM00327">
    <property type="entry name" value="VWA"/>
    <property type="match status" value="1"/>
</dbReference>
<evidence type="ECO:0000259" key="2">
    <source>
        <dbReference type="PROSITE" id="PS50234"/>
    </source>
</evidence>
<feature type="transmembrane region" description="Helical" evidence="1">
    <location>
        <begin position="466"/>
        <end position="491"/>
    </location>
</feature>
<dbReference type="PANTHER" id="PTHR10579">
    <property type="entry name" value="CALCIUM-ACTIVATED CHLORIDE CHANNEL REGULATOR"/>
    <property type="match status" value="1"/>
</dbReference>
<dbReference type="InterPro" id="IPR051266">
    <property type="entry name" value="CLCR"/>
</dbReference>
<dbReference type="CDD" id="cd00198">
    <property type="entry name" value="vWFA"/>
    <property type="match status" value="1"/>
</dbReference>
<dbReference type="PANTHER" id="PTHR10579:SF43">
    <property type="entry name" value="ZINC FINGER (C3HC4-TYPE RING FINGER) FAMILY PROTEIN"/>
    <property type="match status" value="1"/>
</dbReference>
<accession>A0A926UPJ6</accession>
<reference evidence="3" key="1">
    <citation type="journal article" date="2015" name="ISME J.">
        <title>Draft Genome Sequence of Streptomyces incarnatus NRRL8089, which Produces the Nucleoside Antibiotic Sinefungin.</title>
        <authorList>
            <person name="Oshima K."/>
            <person name="Hattori M."/>
            <person name="Shimizu H."/>
            <person name="Fukuda K."/>
            <person name="Nemoto M."/>
            <person name="Inagaki K."/>
            <person name="Tamura T."/>
        </authorList>
    </citation>
    <scope>NUCLEOTIDE SEQUENCE</scope>
    <source>
        <strain evidence="3">FACHB-1277</strain>
    </source>
</reference>
<dbReference type="PROSITE" id="PS50234">
    <property type="entry name" value="VWFA"/>
    <property type="match status" value="1"/>
</dbReference>
<dbReference type="Proteomes" id="UP000631421">
    <property type="component" value="Unassembled WGS sequence"/>
</dbReference>